<proteinExistence type="predicted"/>
<evidence type="ECO:0008006" key="3">
    <source>
        <dbReference type="Google" id="ProtNLM"/>
    </source>
</evidence>
<accession>A0A411DH90</accession>
<feature type="chain" id="PRO_5019128460" description="Lipoprotein" evidence="1">
    <location>
        <begin position="23"/>
        <end position="197"/>
    </location>
</feature>
<dbReference type="AlphaFoldDB" id="A0A411DH90"/>
<dbReference type="EMBL" id="CP035532">
    <property type="protein sequence ID" value="QBA19700.1"/>
    <property type="molecule type" value="Genomic_DNA"/>
</dbReference>
<evidence type="ECO:0000313" key="2">
    <source>
        <dbReference type="EMBL" id="QBA19700.1"/>
    </source>
</evidence>
<gene>
    <name evidence="2" type="ORF">EU348_00365</name>
</gene>
<evidence type="ECO:0000256" key="1">
    <source>
        <dbReference type="SAM" id="SignalP"/>
    </source>
</evidence>
<organism evidence="2">
    <name type="scientific">Chryseobacterium indologenes</name>
    <name type="common">Flavobacterium indologenes</name>
    <dbReference type="NCBI Taxonomy" id="253"/>
    <lineage>
        <taxon>Bacteria</taxon>
        <taxon>Pseudomonadati</taxon>
        <taxon>Bacteroidota</taxon>
        <taxon>Flavobacteriia</taxon>
        <taxon>Flavobacteriales</taxon>
        <taxon>Weeksellaceae</taxon>
        <taxon>Chryseobacterium group</taxon>
        <taxon>Chryseobacterium</taxon>
    </lineage>
</organism>
<keyword evidence="1" id="KW-0732">Signal</keyword>
<protein>
    <recommendedName>
        <fullName evidence="3">Lipoprotein</fullName>
    </recommendedName>
</protein>
<name>A0A411DH90_CHRID</name>
<reference evidence="2" key="1">
    <citation type="submission" date="2019-01" db="EMBL/GenBank/DDBJ databases">
        <title>Whole Genome Sequencing for Putative Detection of Antimicrobial Resistance and Potential Virulence Factors in Chryseobacterium indologenes isolated from Nile Tilapia in Tanzania.</title>
        <authorList>
            <person name="Mwega E."/>
            <person name="Mutoloki S."/>
            <person name="Mugimba K."/>
            <person name="Colquhoun D."/>
            <person name="Mdegela R."/>
            <person name="Evensen O."/>
            <person name="Wasteson Y."/>
        </authorList>
    </citation>
    <scope>NUCLEOTIDE SEQUENCE [LARGE SCALE GENOMIC DNA]</scope>
    <source>
        <strain evidence="2">StR 01</strain>
    </source>
</reference>
<feature type="signal peptide" evidence="1">
    <location>
        <begin position="1"/>
        <end position="22"/>
    </location>
</feature>
<sequence>MKKLLFLSVIFFAHLFSCQLTKDSITVLSSKSFLIYPSFSTSCYRTGDYDKKYQSQDMLFVTDITECKGYSGTKDMIGFYFDGKKYYIEDNPENENIFYVIKGGEKQLADVKAKLNSLTAVEKDSLNSWCKRYSEVYMRKLKNEVYDRIFSKEKNGIAIISAYPTEDYSFTGAEFKILNFSKKTIKYITFNFYGKML</sequence>